<accession>A0AAV4M227</accession>
<dbReference type="Gene3D" id="3.30.420.40">
    <property type="match status" value="2"/>
</dbReference>
<dbReference type="Proteomes" id="UP001497744">
    <property type="component" value="Unassembled WGS sequence"/>
</dbReference>
<dbReference type="SMART" id="SM00268">
    <property type="entry name" value="ACTIN"/>
    <property type="match status" value="1"/>
</dbReference>
<evidence type="ECO:0000256" key="3">
    <source>
        <dbReference type="SAM" id="MobiDB-lite"/>
    </source>
</evidence>
<dbReference type="SUPFAM" id="SSF53067">
    <property type="entry name" value="Actin-like ATPase domain"/>
    <property type="match status" value="2"/>
</dbReference>
<dbReference type="PANTHER" id="PTHR11937">
    <property type="entry name" value="ACTIN"/>
    <property type="match status" value="1"/>
</dbReference>
<feature type="region of interest" description="Disordered" evidence="3">
    <location>
        <begin position="368"/>
        <end position="405"/>
    </location>
</feature>
<comment type="catalytic activity">
    <reaction evidence="1">
        <text>ATP + H2O = ADP + phosphate + H(+)</text>
        <dbReference type="Rhea" id="RHEA:13065"/>
        <dbReference type="ChEBI" id="CHEBI:15377"/>
        <dbReference type="ChEBI" id="CHEBI:15378"/>
        <dbReference type="ChEBI" id="CHEBI:30616"/>
        <dbReference type="ChEBI" id="CHEBI:43474"/>
        <dbReference type="ChEBI" id="CHEBI:456216"/>
    </reaction>
</comment>
<dbReference type="InterPro" id="IPR043129">
    <property type="entry name" value="ATPase_NBD"/>
</dbReference>
<organism evidence="4 5">
    <name type="scientific">Babesia caballi</name>
    <dbReference type="NCBI Taxonomy" id="5871"/>
    <lineage>
        <taxon>Eukaryota</taxon>
        <taxon>Sar</taxon>
        <taxon>Alveolata</taxon>
        <taxon>Apicomplexa</taxon>
        <taxon>Aconoidasida</taxon>
        <taxon>Piroplasmida</taxon>
        <taxon>Babesiidae</taxon>
        <taxon>Babesia</taxon>
    </lineage>
</organism>
<feature type="compositionally biased region" description="Polar residues" evidence="3">
    <location>
        <begin position="376"/>
        <end position="385"/>
    </location>
</feature>
<proteinExistence type="inferred from homology"/>
<gene>
    <name evidence="4" type="ORF">BcabD6B2_55150</name>
</gene>
<comment type="caution">
    <text evidence="4">The sequence shown here is derived from an EMBL/GenBank/DDBJ whole genome shotgun (WGS) entry which is preliminary data.</text>
</comment>
<name>A0AAV4M227_BABCB</name>
<dbReference type="AlphaFoldDB" id="A0AAV4M227"/>
<reference evidence="4 5" key="1">
    <citation type="submission" date="2021-06" db="EMBL/GenBank/DDBJ databases">
        <title>Genome sequence of Babesia caballi.</title>
        <authorList>
            <person name="Yamagishi J."/>
            <person name="Kidaka T."/>
            <person name="Ochi A."/>
        </authorList>
    </citation>
    <scope>NUCLEOTIDE SEQUENCE [LARGE SCALE GENOMIC DNA]</scope>
    <source>
        <strain evidence="4">USDA-D6B2</strain>
    </source>
</reference>
<keyword evidence="5" id="KW-1185">Reference proteome</keyword>
<dbReference type="GeneID" id="94197560"/>
<comment type="similarity">
    <text evidence="2">Belongs to the actin family.</text>
</comment>
<dbReference type="InterPro" id="IPR004000">
    <property type="entry name" value="Actin"/>
</dbReference>
<evidence type="ECO:0000256" key="1">
    <source>
        <dbReference type="ARBA" id="ARBA00049360"/>
    </source>
</evidence>
<evidence type="ECO:0000313" key="5">
    <source>
        <dbReference type="Proteomes" id="UP001497744"/>
    </source>
</evidence>
<dbReference type="Gene3D" id="3.90.640.10">
    <property type="entry name" value="Actin, Chain A, domain 4"/>
    <property type="match status" value="1"/>
</dbReference>
<dbReference type="CDD" id="cd10210">
    <property type="entry name" value="ASKHA_NBD_Arp6"/>
    <property type="match status" value="1"/>
</dbReference>
<protein>
    <submittedName>
        <fullName evidence="4">Actin-related, putative</fullName>
    </submittedName>
</protein>
<dbReference type="Pfam" id="PF00022">
    <property type="entry name" value="Actin"/>
    <property type="match status" value="2"/>
</dbReference>
<dbReference type="EMBL" id="BPLF01000006">
    <property type="protein sequence ID" value="GIX66079.1"/>
    <property type="molecule type" value="Genomic_DNA"/>
</dbReference>
<dbReference type="RefSeq" id="XP_067718148.1">
    <property type="nucleotide sequence ID" value="XM_067862047.1"/>
</dbReference>
<evidence type="ECO:0000256" key="2">
    <source>
        <dbReference type="RuleBase" id="RU000487"/>
    </source>
</evidence>
<evidence type="ECO:0000313" key="4">
    <source>
        <dbReference type="EMBL" id="GIX66079.1"/>
    </source>
</evidence>
<sequence length="536" mass="57872">MDASAYATLPRVVLDNGSGNLKFSLASSKKPPTVLPNCVGQPKRKFTSQSFASEGSHGGSGVPAVHADHGDAVSDGCYTLWEYFCLRPYSSGLLYEPNRQRVIWNKVMGSAHSLVNGVPANLLGVAPATSAICVTEPNMCPDTCRQSMAELIFEDLGFSLAAIVTSQAASCWYYSAAKNPGSAPGSGSRASASAELGLIAYPKPQQPRRPQKKGSQCCLVVDCGFEASHCVPFANGRPIQRAALRSALAGSQLNAYLKNVSALRTVNLEFNELLVQHMKEEACYVSSDFDLELRAAGRLRYMRGHTALTHNYVLPTYSSKSKGHLMRHFNNYSAATPPLLTKKSRTLVERIAAGAELTPAEREAIGLPPVEGQPVEDSTGTNGAIGTNGEAAAAPAEEAAKEDKKASSQTVGLFTERFAIPEILFSPQDLHLQECGIAEVAFRSIGLAPQCLQRQLASNVLLTGGSTKFPGFKERFYSELRRLLPSEWDLQIHSAEDPALTAFYGARLFARDDSAFLESAVTRNYYLEHGGIFPRR</sequence>